<evidence type="ECO:0000313" key="1">
    <source>
        <dbReference type="EMBL" id="KAJ7530892.1"/>
    </source>
</evidence>
<comment type="caution">
    <text evidence="1">The sequence shown here is derived from an EMBL/GenBank/DDBJ whole genome shotgun (WGS) entry which is preliminary data.</text>
</comment>
<gene>
    <name evidence="1" type="ORF">O6H91_14G023700</name>
</gene>
<proteinExistence type="predicted"/>
<accession>A0ACC2BM92</accession>
<protein>
    <submittedName>
        <fullName evidence="1">Uncharacterized protein</fullName>
    </submittedName>
</protein>
<keyword evidence="2" id="KW-1185">Reference proteome</keyword>
<organism evidence="1 2">
    <name type="scientific">Diphasiastrum complanatum</name>
    <name type="common">Issler's clubmoss</name>
    <name type="synonym">Lycopodium complanatum</name>
    <dbReference type="NCBI Taxonomy" id="34168"/>
    <lineage>
        <taxon>Eukaryota</taxon>
        <taxon>Viridiplantae</taxon>
        <taxon>Streptophyta</taxon>
        <taxon>Embryophyta</taxon>
        <taxon>Tracheophyta</taxon>
        <taxon>Lycopodiopsida</taxon>
        <taxon>Lycopodiales</taxon>
        <taxon>Lycopodiaceae</taxon>
        <taxon>Lycopodioideae</taxon>
        <taxon>Diphasiastrum</taxon>
    </lineage>
</organism>
<reference evidence="2" key="1">
    <citation type="journal article" date="2024" name="Proc. Natl. Acad. Sci. U.S.A.">
        <title>Extraordinary preservation of gene collinearity over three hundred million years revealed in homosporous lycophytes.</title>
        <authorList>
            <person name="Li C."/>
            <person name="Wickell D."/>
            <person name="Kuo L.Y."/>
            <person name="Chen X."/>
            <person name="Nie B."/>
            <person name="Liao X."/>
            <person name="Peng D."/>
            <person name="Ji J."/>
            <person name="Jenkins J."/>
            <person name="Williams M."/>
            <person name="Shu S."/>
            <person name="Plott C."/>
            <person name="Barry K."/>
            <person name="Rajasekar S."/>
            <person name="Grimwood J."/>
            <person name="Han X."/>
            <person name="Sun S."/>
            <person name="Hou Z."/>
            <person name="He W."/>
            <person name="Dai G."/>
            <person name="Sun C."/>
            <person name="Schmutz J."/>
            <person name="Leebens-Mack J.H."/>
            <person name="Li F.W."/>
            <person name="Wang L."/>
        </authorList>
    </citation>
    <scope>NUCLEOTIDE SEQUENCE [LARGE SCALE GENOMIC DNA]</scope>
    <source>
        <strain evidence="2">cv. PW_Plant_1</strain>
    </source>
</reference>
<dbReference type="Proteomes" id="UP001162992">
    <property type="component" value="Chromosome 14"/>
</dbReference>
<sequence length="468" mass="51219">MVNSDASVVCLLLLLFLATLVACREFSIVGYAPGDLSSEERLSDLYEAWLAKHGKAYNGLQEKQHRFQVFKDNLNFINQENLRNASYWLGLNKFADLSHEEFKAKYLGVTVDPSKRLQRKKTPFRYQSSQGLPDTIDWREKGAVTAVKDQGGCGSCWAFSTIAAIEGVNQVVTGGLLSLSEQELVDCDRKRNQGCNGGLMDYAFDFIIQNGGVDTEEDYPYKGVDGTCDDFRKNAHVVTIDDYEDVPENDEDALKKAVANQPVSVAIEASGRGFQFYNGGVFSGTCGTNLDHGVTAVGYGTDELDYWTIKNSWGGDWGEKGYIRLQRNFATATGICGIAMQASYPIKKGANPPNPGPSPPTPVKPPTVCDSYSSCPASSTCCCLFASGDYCYGWGCCPLVSATCCDDHYHCCPLDYPVCNVKAQTCLRNANDPFGIEMMVRTPAQMDWQALKSQFGRKSSLGDGVSSQ</sequence>
<name>A0ACC2BM92_DIPCM</name>
<dbReference type="EMBL" id="CM055105">
    <property type="protein sequence ID" value="KAJ7530892.1"/>
    <property type="molecule type" value="Genomic_DNA"/>
</dbReference>
<evidence type="ECO:0000313" key="2">
    <source>
        <dbReference type="Proteomes" id="UP001162992"/>
    </source>
</evidence>